<dbReference type="PANTHER" id="PTHR18964">
    <property type="entry name" value="ROK (REPRESSOR, ORF, KINASE) FAMILY"/>
    <property type="match status" value="1"/>
</dbReference>
<dbReference type="AlphaFoldDB" id="A0A3L7ATL4"/>
<evidence type="ECO:0000313" key="2">
    <source>
        <dbReference type="EMBL" id="RLP83474.1"/>
    </source>
</evidence>
<dbReference type="Gene3D" id="3.30.420.40">
    <property type="match status" value="2"/>
</dbReference>
<protein>
    <submittedName>
        <fullName evidence="2">ROK family transcriptional regulator</fullName>
    </submittedName>
</protein>
<organism evidence="2 3">
    <name type="scientific">Mycetocola lacteus</name>
    <dbReference type="NCBI Taxonomy" id="76637"/>
    <lineage>
        <taxon>Bacteria</taxon>
        <taxon>Bacillati</taxon>
        <taxon>Actinomycetota</taxon>
        <taxon>Actinomycetes</taxon>
        <taxon>Micrococcales</taxon>
        <taxon>Microbacteriaceae</taxon>
        <taxon>Mycetocola</taxon>
    </lineage>
</organism>
<dbReference type="Gene3D" id="1.10.10.10">
    <property type="entry name" value="Winged helix-like DNA-binding domain superfamily/Winged helix DNA-binding domain"/>
    <property type="match status" value="1"/>
</dbReference>
<reference evidence="2 3" key="1">
    <citation type="submission" date="2018-10" db="EMBL/GenBank/DDBJ databases">
        <authorList>
            <person name="Li J."/>
        </authorList>
    </citation>
    <scope>NUCLEOTIDE SEQUENCE [LARGE SCALE GENOMIC DNA]</scope>
    <source>
        <strain evidence="2 3">JCM 11654</strain>
    </source>
</reference>
<dbReference type="InterPro" id="IPR036388">
    <property type="entry name" value="WH-like_DNA-bd_sf"/>
</dbReference>
<proteinExistence type="inferred from homology"/>
<dbReference type="InterPro" id="IPR043129">
    <property type="entry name" value="ATPase_NBD"/>
</dbReference>
<dbReference type="PANTHER" id="PTHR18964:SF149">
    <property type="entry name" value="BIFUNCTIONAL UDP-N-ACETYLGLUCOSAMINE 2-EPIMERASE_N-ACETYLMANNOSAMINE KINASE"/>
    <property type="match status" value="1"/>
</dbReference>
<evidence type="ECO:0000256" key="1">
    <source>
        <dbReference type="ARBA" id="ARBA00006479"/>
    </source>
</evidence>
<keyword evidence="3" id="KW-1185">Reference proteome</keyword>
<dbReference type="InterPro" id="IPR000600">
    <property type="entry name" value="ROK"/>
</dbReference>
<evidence type="ECO:0000313" key="3">
    <source>
        <dbReference type="Proteomes" id="UP000269438"/>
    </source>
</evidence>
<dbReference type="OrthoDB" id="37575at2"/>
<dbReference type="SUPFAM" id="SSF46785">
    <property type="entry name" value="Winged helix' DNA-binding domain"/>
    <property type="match status" value="1"/>
</dbReference>
<dbReference type="Pfam" id="PF00480">
    <property type="entry name" value="ROK"/>
    <property type="match status" value="1"/>
</dbReference>
<gene>
    <name evidence="2" type="ORF">D9V34_05540</name>
</gene>
<dbReference type="Proteomes" id="UP000269438">
    <property type="component" value="Unassembled WGS sequence"/>
</dbReference>
<dbReference type="EMBL" id="RCUY01000004">
    <property type="protein sequence ID" value="RLP83474.1"/>
    <property type="molecule type" value="Genomic_DNA"/>
</dbReference>
<comment type="similarity">
    <text evidence="1">Belongs to the ROK (NagC/XylR) family.</text>
</comment>
<sequence length="434" mass="45629">MCRACFQAVKTAIRPPRTRTCGTFRFRLSTKGSTMVQDTRELNRSAVLTTLLLERPASRKKLATAAGISAATVTRAVEQLIGENLITETQEIVSEQRGRRAVQLDLRADLGIVAGVDLGASKTRIVIGHIHGTPLAVRELATPGTLDLPALIDWFAGVILDLSAGFAAPLRQVALGVPGSLEIPEQRISHAPNLPQIEGTEFLAALRTALPCAVVCDNDANFALLGELHFGAAAHSPNAALLSLGFGLGSALAMDGRVLRGTRGLVGEFGQLPIGPMGARLEHLVTGGGILRQAELAGIALESPADLFVSDPAPRIAALRQQFEQGLMVALTAVSVSCDPDTVVLSGGLSRALAPELARYQELLGGHLRLAPRLELATLDDFSGAVGAMVSALQHCYRDLGALPEALPRLPHGVHVDRARLAALKSVEPVVPVG</sequence>
<comment type="caution">
    <text evidence="2">The sequence shown here is derived from an EMBL/GenBank/DDBJ whole genome shotgun (WGS) entry which is preliminary data.</text>
</comment>
<dbReference type="SUPFAM" id="SSF53067">
    <property type="entry name" value="Actin-like ATPase domain"/>
    <property type="match status" value="1"/>
</dbReference>
<dbReference type="CDD" id="cd23763">
    <property type="entry name" value="ASKHA_ATPase_ROK"/>
    <property type="match status" value="1"/>
</dbReference>
<name>A0A3L7ATL4_9MICO</name>
<accession>A0A3L7ATL4</accession>
<dbReference type="InterPro" id="IPR036390">
    <property type="entry name" value="WH_DNA-bd_sf"/>
</dbReference>